<evidence type="ECO:0000313" key="3">
    <source>
        <dbReference type="EMBL" id="ATW53210.1"/>
    </source>
</evidence>
<dbReference type="InterPro" id="IPR011093">
    <property type="entry name" value="TraI_2_C"/>
</dbReference>
<dbReference type="Gene3D" id="1.10.3210.40">
    <property type="match status" value="1"/>
</dbReference>
<sequence length="503" mass="55713">MAPVMTRMKTGRRVMLHKLFLWVTDSSAATKKTGKQEQAPEARGYLRPQTVDVLLGTENRQKMLKQMRENSLLTKEATEKYYMQPLRHCVSLMQGLPATEREHHAVVGGLVDLTLKTVVCALRLSRGYMLPQGASAEEQSAQAVTWNAVVFYAALCHSLPVFGQLLGELADGMLWYPGLTVPSRPYRVRFCQDRSNNVHAMATLLSMRLLPDEVVVWLGRTPAALDTLLNQIQGENRPGCVVSQIISEAVRFAGGVPQEPQRRTSSDVQFAPGTAVVDVVAGPASGDAENVLTSLGSALDESPAVDTVVSPTVTPVVAVPDNQEAKAVGDAMALMEFNTSESQVTEAENIPQPGDLVVVKAGEETARISDKKDKKKNCGEQFWRWLSDGIRSGSLSVNAPDSLVHITGGMIFIPTPEIFFAFLKKTPCSSPDINRDDIQREFEKLGRNFCKRDKSLFQCMKYEEERRQGRHKRWSGYLIMARKIYTDRDIPDDSMYLFVSMGG</sequence>
<evidence type="ECO:0000259" key="1">
    <source>
        <dbReference type="Pfam" id="PF07514"/>
    </source>
</evidence>
<feature type="domain" description="Putative conjugal transfer nickase/helicase TraI C-terminal" evidence="2">
    <location>
        <begin position="378"/>
        <end position="497"/>
    </location>
</feature>
<name>A0A2I5HCN2_SALDZ</name>
<evidence type="ECO:0008006" key="5">
    <source>
        <dbReference type="Google" id="ProtNLM"/>
    </source>
</evidence>
<proteinExistence type="predicted"/>
<dbReference type="NCBIfam" id="TIGR03760">
    <property type="entry name" value="ICE_TraI_Pfluor"/>
    <property type="match status" value="1"/>
</dbReference>
<dbReference type="Pfam" id="PF07514">
    <property type="entry name" value="TraI_2"/>
    <property type="match status" value="1"/>
</dbReference>
<dbReference type="AlphaFoldDB" id="A0A2I5HCN2"/>
<dbReference type="InterPro" id="IPR022391">
    <property type="entry name" value="ICE_relaxase_PFGI-1"/>
</dbReference>
<dbReference type="InterPro" id="IPR011119">
    <property type="entry name" value="Unchr_helicase_relaxase_TraI"/>
</dbReference>
<gene>
    <name evidence="3" type="ORF">CNQ75_00870</name>
</gene>
<evidence type="ECO:0000259" key="2">
    <source>
        <dbReference type="Pfam" id="PF07515"/>
    </source>
</evidence>
<evidence type="ECO:0000313" key="4">
    <source>
        <dbReference type="Proteomes" id="UP000230639"/>
    </source>
</evidence>
<feature type="domain" description="Uncharacterised" evidence="1">
    <location>
        <begin position="44"/>
        <end position="275"/>
    </location>
</feature>
<accession>A0A2I5HCN2</accession>
<organism evidence="3 4">
    <name type="scientific">Salmonella diarizonae</name>
    <dbReference type="NCBI Taxonomy" id="59204"/>
    <lineage>
        <taxon>Bacteria</taxon>
        <taxon>Pseudomonadati</taxon>
        <taxon>Pseudomonadota</taxon>
        <taxon>Gammaproteobacteria</taxon>
        <taxon>Enterobacterales</taxon>
        <taxon>Enterobacteriaceae</taxon>
        <taxon>Salmonella</taxon>
    </lineage>
</organism>
<dbReference type="RefSeq" id="WP_100212304.1">
    <property type="nucleotide sequence ID" value="NZ_CP023345.1"/>
</dbReference>
<dbReference type="Pfam" id="PF07515">
    <property type="entry name" value="TraI_2_C"/>
    <property type="match status" value="1"/>
</dbReference>
<reference evidence="3 4" key="1">
    <citation type="submission" date="2017-09" db="EMBL/GenBank/DDBJ databases">
        <title>Complete genome of Salmonella enterica subsp. diarizonae isolated from stool of a patient with bacterial enteropathy.</title>
        <authorList>
            <person name="Zhou J."/>
            <person name="Chen Q."/>
            <person name="Guo L."/>
            <person name="Fan J."/>
        </authorList>
    </citation>
    <scope>NUCLEOTIDE SEQUENCE [LARGE SCALE GENOMIC DNA]</scope>
    <source>
        <strain evidence="3 4">HZS154</strain>
    </source>
</reference>
<dbReference type="Proteomes" id="UP000230639">
    <property type="component" value="Chromosome"/>
</dbReference>
<dbReference type="SUPFAM" id="SSF46785">
    <property type="entry name" value="Winged helix' DNA-binding domain"/>
    <property type="match status" value="1"/>
</dbReference>
<dbReference type="Gene3D" id="1.10.10.10">
    <property type="entry name" value="Winged helix-like DNA-binding domain superfamily/Winged helix DNA-binding domain"/>
    <property type="match status" value="1"/>
</dbReference>
<dbReference type="EMBL" id="CP023345">
    <property type="protein sequence ID" value="ATW53210.1"/>
    <property type="molecule type" value="Genomic_DNA"/>
</dbReference>
<protein>
    <recommendedName>
        <fullName evidence="5">DNA-binding domain-containing protein</fullName>
    </recommendedName>
</protein>
<dbReference type="Gene3D" id="2.40.10.200">
    <property type="entry name" value="STY4665 C-terminal domain-like"/>
    <property type="match status" value="1"/>
</dbReference>
<dbReference type="InterPro" id="IPR036388">
    <property type="entry name" value="WH-like_DNA-bd_sf"/>
</dbReference>
<dbReference type="InterPro" id="IPR036390">
    <property type="entry name" value="WH_DNA-bd_sf"/>
</dbReference>